<gene>
    <name evidence="4" type="ORF">Ae201684_005487</name>
</gene>
<evidence type="ECO:0000256" key="2">
    <source>
        <dbReference type="SAM" id="Phobius"/>
    </source>
</evidence>
<dbReference type="Proteomes" id="UP000481153">
    <property type="component" value="Unassembled WGS sequence"/>
</dbReference>
<keyword evidence="3" id="KW-0732">Signal</keyword>
<feature type="transmembrane region" description="Helical" evidence="2">
    <location>
        <begin position="193"/>
        <end position="210"/>
    </location>
</feature>
<sequence>MKSILNVAHVALAFLAVAVSANSCQETFKCLREDGTVCETTSGMCPGCLAEDLDPSTGYRLCVYSTSGVCADGYNLCSSSADRPLTPTTTIAPRTTAKTTTTVPTTTKTTSLPTLQPETTVAAPTTTIADTTKAPSTTVTTTSTPTTVVPTSTPTTAVPTTTAASTNSSSDGAGSSSKPSDTSSQSSSATTPVALGVGAVAFVCLALFAFKKFRRRPHDQDEEDIATTLYSNHPTVKTNASTKPLPSSSESFSNLPTQMVLSMPSSETEMTAARNSRQGTRLSVEFEIHAMPSPVQNGNMSFGTHANLWDEVEHIKSERDAKIQP</sequence>
<evidence type="ECO:0000256" key="3">
    <source>
        <dbReference type="SAM" id="SignalP"/>
    </source>
</evidence>
<reference evidence="4 5" key="1">
    <citation type="submission" date="2019-07" db="EMBL/GenBank/DDBJ databases">
        <title>Genomics analysis of Aphanomyces spp. identifies a new class of oomycete effector associated with host adaptation.</title>
        <authorList>
            <person name="Gaulin E."/>
        </authorList>
    </citation>
    <scope>NUCLEOTIDE SEQUENCE [LARGE SCALE GENOMIC DNA]</scope>
    <source>
        <strain evidence="4 5">ATCC 201684</strain>
    </source>
</reference>
<name>A0A6G0XF92_9STRA</name>
<feature type="signal peptide" evidence="3">
    <location>
        <begin position="1"/>
        <end position="23"/>
    </location>
</feature>
<evidence type="ECO:0008006" key="6">
    <source>
        <dbReference type="Google" id="ProtNLM"/>
    </source>
</evidence>
<feature type="region of interest" description="Disordered" evidence="1">
    <location>
        <begin position="123"/>
        <end position="190"/>
    </location>
</feature>
<evidence type="ECO:0000313" key="4">
    <source>
        <dbReference type="EMBL" id="KAF0738878.1"/>
    </source>
</evidence>
<evidence type="ECO:0000313" key="5">
    <source>
        <dbReference type="Proteomes" id="UP000481153"/>
    </source>
</evidence>
<dbReference type="AlphaFoldDB" id="A0A6G0XF92"/>
<protein>
    <recommendedName>
        <fullName evidence="6">TNFR-Cys domain-containing protein</fullName>
    </recommendedName>
</protein>
<feature type="compositionally biased region" description="Low complexity" evidence="1">
    <location>
        <begin position="129"/>
        <end position="190"/>
    </location>
</feature>
<proteinExistence type="predicted"/>
<comment type="caution">
    <text evidence="4">The sequence shown here is derived from an EMBL/GenBank/DDBJ whole genome shotgun (WGS) entry which is preliminary data.</text>
</comment>
<keyword evidence="2" id="KW-0812">Transmembrane</keyword>
<feature type="chain" id="PRO_5026351136" description="TNFR-Cys domain-containing protein" evidence="3">
    <location>
        <begin position="24"/>
        <end position="325"/>
    </location>
</feature>
<keyword evidence="2" id="KW-1133">Transmembrane helix</keyword>
<organism evidence="4 5">
    <name type="scientific">Aphanomyces euteiches</name>
    <dbReference type="NCBI Taxonomy" id="100861"/>
    <lineage>
        <taxon>Eukaryota</taxon>
        <taxon>Sar</taxon>
        <taxon>Stramenopiles</taxon>
        <taxon>Oomycota</taxon>
        <taxon>Saprolegniomycetes</taxon>
        <taxon>Saprolegniales</taxon>
        <taxon>Verrucalvaceae</taxon>
        <taxon>Aphanomyces</taxon>
    </lineage>
</organism>
<dbReference type="EMBL" id="VJMJ01000070">
    <property type="protein sequence ID" value="KAF0738878.1"/>
    <property type="molecule type" value="Genomic_DNA"/>
</dbReference>
<evidence type="ECO:0000256" key="1">
    <source>
        <dbReference type="SAM" id="MobiDB-lite"/>
    </source>
</evidence>
<keyword evidence="2" id="KW-0472">Membrane</keyword>
<dbReference type="VEuPathDB" id="FungiDB:AeMF1_004312"/>
<accession>A0A6G0XF92</accession>
<keyword evidence="5" id="KW-1185">Reference proteome</keyword>